<dbReference type="Proteomes" id="UP000181951">
    <property type="component" value="Unassembled WGS sequence"/>
</dbReference>
<evidence type="ECO:0000313" key="2">
    <source>
        <dbReference type="Proteomes" id="UP000181951"/>
    </source>
</evidence>
<dbReference type="AlphaFoldDB" id="A0A1H8PL06"/>
<sequence>MPITLAYMTRDEYLRQCEADSAEIERQMEWKRIARRLDALYAAQRAGDATVYTRQRIARLEALQAALCGFPEALSA</sequence>
<proteinExistence type="predicted"/>
<accession>A0A1H8PL06</accession>
<reference evidence="1 2" key="1">
    <citation type="submission" date="2016-10" db="EMBL/GenBank/DDBJ databases">
        <authorList>
            <person name="de Groot N.N."/>
        </authorList>
    </citation>
    <scope>NUCLEOTIDE SEQUENCE [LARGE SCALE GENOMIC DNA]</scope>
    <source>
        <strain evidence="1 2">CGMCC 4.2026</strain>
    </source>
</reference>
<name>A0A1H8PL06_9ACTN</name>
<keyword evidence="2" id="KW-1185">Reference proteome</keyword>
<evidence type="ECO:0000313" key="1">
    <source>
        <dbReference type="EMBL" id="SEO42595.1"/>
    </source>
</evidence>
<dbReference type="EMBL" id="FODD01000026">
    <property type="protein sequence ID" value="SEO42595.1"/>
    <property type="molecule type" value="Genomic_DNA"/>
</dbReference>
<protein>
    <submittedName>
        <fullName evidence="1">Uncharacterized protein</fullName>
    </submittedName>
</protein>
<gene>
    <name evidence="1" type="ORF">SAMN05216267_102626</name>
</gene>
<organism evidence="1 2">
    <name type="scientific">Actinacidiphila rubida</name>
    <dbReference type="NCBI Taxonomy" id="310780"/>
    <lineage>
        <taxon>Bacteria</taxon>
        <taxon>Bacillati</taxon>
        <taxon>Actinomycetota</taxon>
        <taxon>Actinomycetes</taxon>
        <taxon>Kitasatosporales</taxon>
        <taxon>Streptomycetaceae</taxon>
        <taxon>Actinacidiphila</taxon>
    </lineage>
</organism>